<evidence type="ECO:0008006" key="3">
    <source>
        <dbReference type="Google" id="ProtNLM"/>
    </source>
</evidence>
<dbReference type="EMBL" id="MN629346">
    <property type="protein sequence ID" value="QJR99815.1"/>
    <property type="molecule type" value="Genomic_DNA"/>
</dbReference>
<reference evidence="2" key="1">
    <citation type="submission" date="2019-10" db="EMBL/GenBank/DDBJ databases">
        <authorList>
            <person name="Zhou D."/>
            <person name="Cheng Q."/>
        </authorList>
    </citation>
    <scope>NUCLEOTIDE SEQUENCE</scope>
    <source>
        <strain evidence="2">1507-17068</strain>
        <plasmid evidence="2">p717068-IMP</plasmid>
    </source>
</reference>
<geneLocation type="plasmid" evidence="2">
    <name>p717068-IMP</name>
</geneLocation>
<evidence type="ECO:0000313" key="1">
    <source>
        <dbReference type="EMBL" id="GJA39716.1"/>
    </source>
</evidence>
<dbReference type="EMBL" id="BPNI01000004">
    <property type="protein sequence ID" value="GJA39716.1"/>
    <property type="molecule type" value="Genomic_DNA"/>
</dbReference>
<keyword evidence="2" id="KW-0614">Plasmid</keyword>
<organism evidence="2">
    <name type="scientific">Aeromonas caviae</name>
    <name type="common">Aeromonas punctata</name>
    <dbReference type="NCBI Taxonomy" id="648"/>
    <lineage>
        <taxon>Bacteria</taxon>
        <taxon>Pseudomonadati</taxon>
        <taxon>Pseudomonadota</taxon>
        <taxon>Gammaproteobacteria</taxon>
        <taxon>Aeromonadales</taxon>
        <taxon>Aeromonadaceae</taxon>
        <taxon>Aeromonas</taxon>
    </lineage>
</organism>
<accession>A0A6M4NQM8</accession>
<dbReference type="Proteomes" id="UP000886939">
    <property type="component" value="Unassembled WGS sequence"/>
</dbReference>
<dbReference type="RefSeq" id="WP_181715825.1">
    <property type="nucleotide sequence ID" value="NZ_BPNI01000004.1"/>
</dbReference>
<proteinExistence type="predicted"/>
<sequence length="122" mass="13781">MAVSSIFPPEGVREDSRFFKKTFKDNTVESKTEGGYSYTRPRSARRPRRIFKTGFSALTAQQEDQLMRFFLAVGKHTEFAYQVPTTGEIISVRLTGSTPTSNYVGVGGNHRYDITDVEMTEV</sequence>
<dbReference type="AlphaFoldDB" id="A0A6M4NQM8"/>
<protein>
    <recommendedName>
        <fullName evidence="3">Phage tail protein</fullName>
    </recommendedName>
</protein>
<name>A0A6M4NQM8_AERCA</name>
<evidence type="ECO:0000313" key="2">
    <source>
        <dbReference type="EMBL" id="QJR99815.1"/>
    </source>
</evidence>
<gene>
    <name evidence="1" type="ORF">KAM343_05120</name>
</gene>
<reference evidence="1" key="2">
    <citation type="submission" date="2021-07" db="EMBL/GenBank/DDBJ databases">
        <title>Draft genome sequence of carbapenem-resistant Aeromonas spp. in Japan.</title>
        <authorList>
            <person name="Maehana S."/>
            <person name="Suzuki M."/>
            <person name="Kitasato H."/>
        </authorList>
    </citation>
    <scope>NUCLEOTIDE SEQUENCE</scope>
    <source>
        <strain evidence="1">KAM343</strain>
    </source>
</reference>